<dbReference type="AlphaFoldDB" id="A0A1I7E426"/>
<organism evidence="2 3">
    <name type="scientific">Sedimentitalea nanhaiensis</name>
    <dbReference type="NCBI Taxonomy" id="999627"/>
    <lineage>
        <taxon>Bacteria</taxon>
        <taxon>Pseudomonadati</taxon>
        <taxon>Pseudomonadota</taxon>
        <taxon>Alphaproteobacteria</taxon>
        <taxon>Rhodobacterales</taxon>
        <taxon>Paracoccaceae</taxon>
        <taxon>Sedimentitalea</taxon>
    </lineage>
</organism>
<dbReference type="Proteomes" id="UP000182466">
    <property type="component" value="Unassembled WGS sequence"/>
</dbReference>
<dbReference type="PANTHER" id="PTHR43236">
    <property type="entry name" value="ANTITOXIN HIGA1"/>
    <property type="match status" value="1"/>
</dbReference>
<name>A0A1I7E426_9RHOB</name>
<dbReference type="RefSeq" id="WP_027262346.1">
    <property type="nucleotide sequence ID" value="NZ_FPAW01000043.1"/>
</dbReference>
<dbReference type="EMBL" id="FPAW01000043">
    <property type="protein sequence ID" value="SFU18701.1"/>
    <property type="molecule type" value="Genomic_DNA"/>
</dbReference>
<gene>
    <name evidence="2" type="ORF">SAMN05216236_14341</name>
</gene>
<dbReference type="PANTHER" id="PTHR43236:SF1">
    <property type="entry name" value="BLL7220 PROTEIN"/>
    <property type="match status" value="1"/>
</dbReference>
<keyword evidence="3" id="KW-1185">Reference proteome</keyword>
<dbReference type="Gene3D" id="1.10.10.2910">
    <property type="match status" value="1"/>
</dbReference>
<accession>A0A1I7E426</accession>
<dbReference type="STRING" id="999627.SAMN05216236_14341"/>
<dbReference type="OrthoDB" id="9794834at2"/>
<reference evidence="2 3" key="1">
    <citation type="submission" date="2016-10" db="EMBL/GenBank/DDBJ databases">
        <authorList>
            <person name="de Groot N.N."/>
        </authorList>
    </citation>
    <scope>NUCLEOTIDE SEQUENCE [LARGE SCALE GENOMIC DNA]</scope>
    <source>
        <strain evidence="2 3">CGMCC 1.10959</strain>
    </source>
</reference>
<dbReference type="InterPro" id="IPR052345">
    <property type="entry name" value="Rad_response_metalloprotease"/>
</dbReference>
<protein>
    <submittedName>
        <fullName evidence="2">Zn-dependent peptidase ImmA, M78 family</fullName>
    </submittedName>
</protein>
<feature type="domain" description="IrrE N-terminal-like" evidence="1">
    <location>
        <begin position="49"/>
        <end position="170"/>
    </location>
</feature>
<evidence type="ECO:0000313" key="2">
    <source>
        <dbReference type="EMBL" id="SFU18701.1"/>
    </source>
</evidence>
<evidence type="ECO:0000313" key="3">
    <source>
        <dbReference type="Proteomes" id="UP000182466"/>
    </source>
</evidence>
<sequence>MTETNDFIVPPRRWAEIGGIADNLRHKLGLAEEPRVPVIEIIERVLDQRLGLVRFEVGSKQEMGRAEGYTCPNGDFIMLREDVYTGVCAGEGRPRFTAAHELGHWAMHTNIPLARARRGDGTPSFRLAEPQANQFAAEFLMPECFIDALDDEDDLIQRFGVSWEAARNRLRYLHKHGRL</sequence>
<proteinExistence type="predicted"/>
<evidence type="ECO:0000259" key="1">
    <source>
        <dbReference type="Pfam" id="PF06114"/>
    </source>
</evidence>
<dbReference type="InterPro" id="IPR010359">
    <property type="entry name" value="IrrE_HExxH"/>
</dbReference>
<dbReference type="Pfam" id="PF06114">
    <property type="entry name" value="Peptidase_M78"/>
    <property type="match status" value="1"/>
</dbReference>
<dbReference type="eggNOG" id="COG2856">
    <property type="taxonomic scope" value="Bacteria"/>
</dbReference>